<keyword evidence="8" id="KW-1185">Reference proteome</keyword>
<evidence type="ECO:0000313" key="8">
    <source>
        <dbReference type="Proteomes" id="UP001334732"/>
    </source>
</evidence>
<dbReference type="EMBL" id="CP141769">
    <property type="protein sequence ID" value="WRS40696.1"/>
    <property type="molecule type" value="Genomic_DNA"/>
</dbReference>
<evidence type="ECO:0000256" key="4">
    <source>
        <dbReference type="ARBA" id="ARBA00022777"/>
    </source>
</evidence>
<sequence>MKISGEAIPAVAAGDAAAVDTQTVVVFGETLVDQFRDRNVLGGAPFNVACHLQALGAHPVLVTRTGKDPLGEQLLQAMSLRGLDLRGVQTDPVRPTGRVRVTETGSGHAFDILSEQAYDHIHASLARLVTLSVHPHLVYFGTLSQRGASRRALRELLGVAQAPVFLDANLRDPWVDDEVLRRSLQQADVVKLNEGELTRVAETFSLAGRTLEARAGRMLEAFGLQRLVITCGAEGAWTLDAAGRFQSVAGKPLAEVVDTVGAGDGFAAVFMLGMLRRWPLTTILARADAFARAVCRIRGAVPDSPDFYLPFVRGWQLEPEVARA</sequence>
<dbReference type="GO" id="GO:0016301">
    <property type="term" value="F:kinase activity"/>
    <property type="evidence" value="ECO:0007669"/>
    <property type="project" value="UniProtKB-KW"/>
</dbReference>
<keyword evidence="3" id="KW-0547">Nucleotide-binding</keyword>
<dbReference type="InterPro" id="IPR029056">
    <property type="entry name" value="Ribokinase-like"/>
</dbReference>
<evidence type="ECO:0000313" key="7">
    <source>
        <dbReference type="EMBL" id="WRS40696.1"/>
    </source>
</evidence>
<keyword evidence="4 7" id="KW-0418">Kinase</keyword>
<protein>
    <submittedName>
        <fullName evidence="7">Carbohydrate kinase</fullName>
        <ecNumber evidence="7">2.7.1.-</ecNumber>
    </submittedName>
</protein>
<dbReference type="PANTHER" id="PTHR43085:SF1">
    <property type="entry name" value="PSEUDOURIDINE KINASE-RELATED"/>
    <property type="match status" value="1"/>
</dbReference>
<evidence type="ECO:0000256" key="3">
    <source>
        <dbReference type="ARBA" id="ARBA00022741"/>
    </source>
</evidence>
<reference evidence="7 8" key="1">
    <citation type="submission" date="2023-12" db="EMBL/GenBank/DDBJ databases">
        <title>Thiobacillus sedimentum sp. nov., a chemolithoautotrophic sulfur-oxidizing bacterium isolated from freshwater sediment.</title>
        <authorList>
            <person name="Luo J."/>
            <person name="Dai C."/>
        </authorList>
    </citation>
    <scope>NUCLEOTIDE SEQUENCE [LARGE SCALE GENOMIC DNA]</scope>
    <source>
        <strain evidence="7 8">SCUT-2</strain>
    </source>
</reference>
<dbReference type="SUPFAM" id="SSF53613">
    <property type="entry name" value="Ribokinase-like"/>
    <property type="match status" value="1"/>
</dbReference>
<evidence type="ECO:0000256" key="2">
    <source>
        <dbReference type="ARBA" id="ARBA00022679"/>
    </source>
</evidence>
<dbReference type="Proteomes" id="UP001334732">
    <property type="component" value="Chromosome"/>
</dbReference>
<dbReference type="Pfam" id="PF00294">
    <property type="entry name" value="PfkB"/>
    <property type="match status" value="1"/>
</dbReference>
<dbReference type="RefSeq" id="WP_324781211.1">
    <property type="nucleotide sequence ID" value="NZ_CP141769.1"/>
</dbReference>
<comment type="similarity">
    <text evidence="1">Belongs to the carbohydrate kinase PfkB family.</text>
</comment>
<dbReference type="InterPro" id="IPR011611">
    <property type="entry name" value="PfkB_dom"/>
</dbReference>
<keyword evidence="2 7" id="KW-0808">Transferase</keyword>
<evidence type="ECO:0000256" key="1">
    <source>
        <dbReference type="ARBA" id="ARBA00010688"/>
    </source>
</evidence>
<feature type="domain" description="Carbohydrate kinase PfkB" evidence="6">
    <location>
        <begin position="27"/>
        <end position="304"/>
    </location>
</feature>
<gene>
    <name evidence="7" type="ORF">VA613_02815</name>
</gene>
<accession>A0ABZ1CMP6</accession>
<dbReference type="CDD" id="cd01167">
    <property type="entry name" value="bac_FRK"/>
    <property type="match status" value="1"/>
</dbReference>
<dbReference type="PROSITE" id="PS00583">
    <property type="entry name" value="PFKB_KINASES_1"/>
    <property type="match status" value="1"/>
</dbReference>
<evidence type="ECO:0000259" key="6">
    <source>
        <dbReference type="Pfam" id="PF00294"/>
    </source>
</evidence>
<dbReference type="InterPro" id="IPR002173">
    <property type="entry name" value="Carboh/pur_kinase_PfkB_CS"/>
</dbReference>
<dbReference type="PANTHER" id="PTHR43085">
    <property type="entry name" value="HEXOKINASE FAMILY MEMBER"/>
    <property type="match status" value="1"/>
</dbReference>
<dbReference type="EC" id="2.7.1.-" evidence="7"/>
<dbReference type="Gene3D" id="3.40.1190.20">
    <property type="match status" value="1"/>
</dbReference>
<keyword evidence="5" id="KW-0067">ATP-binding</keyword>
<name>A0ABZ1CMP6_9PROT</name>
<organism evidence="7 8">
    <name type="scientific">Thiobacillus sedimenti</name>
    <dbReference type="NCBI Taxonomy" id="3110231"/>
    <lineage>
        <taxon>Bacteria</taxon>
        <taxon>Pseudomonadati</taxon>
        <taxon>Pseudomonadota</taxon>
        <taxon>Betaproteobacteria</taxon>
        <taxon>Nitrosomonadales</taxon>
        <taxon>Thiobacillaceae</taxon>
        <taxon>Thiobacillus</taxon>
    </lineage>
</organism>
<proteinExistence type="inferred from homology"/>
<dbReference type="InterPro" id="IPR050306">
    <property type="entry name" value="PfkB_Carbo_kinase"/>
</dbReference>
<evidence type="ECO:0000256" key="5">
    <source>
        <dbReference type="ARBA" id="ARBA00022840"/>
    </source>
</evidence>